<protein>
    <recommendedName>
        <fullName evidence="5">Membrane-bound lytic murein transglycosylase B</fullName>
    </recommendedName>
</protein>
<feature type="chain" id="PRO_5045244046" description="Membrane-bound lytic murein transglycosylase B" evidence="2">
    <location>
        <begin position="48"/>
        <end position="477"/>
    </location>
</feature>
<accession>A0ABP9J5P4</accession>
<dbReference type="InterPro" id="IPR043426">
    <property type="entry name" value="MltB-like"/>
</dbReference>
<dbReference type="CDD" id="cd13399">
    <property type="entry name" value="Slt35-like"/>
    <property type="match status" value="1"/>
</dbReference>
<dbReference type="PANTHER" id="PTHR30163:SF8">
    <property type="entry name" value="LYTIC MUREIN TRANSGLYCOSYLASE"/>
    <property type="match status" value="1"/>
</dbReference>
<evidence type="ECO:0000313" key="4">
    <source>
        <dbReference type="Proteomes" id="UP001500427"/>
    </source>
</evidence>
<reference evidence="4" key="1">
    <citation type="journal article" date="2019" name="Int. J. Syst. Evol. Microbiol.">
        <title>The Global Catalogue of Microorganisms (GCM) 10K type strain sequencing project: providing services to taxonomists for standard genome sequencing and annotation.</title>
        <authorList>
            <consortium name="The Broad Institute Genomics Platform"/>
            <consortium name="The Broad Institute Genome Sequencing Center for Infectious Disease"/>
            <person name="Wu L."/>
            <person name="Ma J."/>
        </authorList>
    </citation>
    <scope>NUCLEOTIDE SEQUENCE [LARGE SCALE GENOMIC DNA]</scope>
    <source>
        <strain evidence="4">JCM 17687</strain>
    </source>
</reference>
<feature type="signal peptide" evidence="2">
    <location>
        <begin position="1"/>
        <end position="47"/>
    </location>
</feature>
<keyword evidence="2" id="KW-0732">Signal</keyword>
<dbReference type="SUPFAM" id="SSF53955">
    <property type="entry name" value="Lysozyme-like"/>
    <property type="match status" value="1"/>
</dbReference>
<organism evidence="3 4">
    <name type="scientific">Terrabacter aeriphilus</name>
    <dbReference type="NCBI Taxonomy" id="515662"/>
    <lineage>
        <taxon>Bacteria</taxon>
        <taxon>Bacillati</taxon>
        <taxon>Actinomycetota</taxon>
        <taxon>Actinomycetes</taxon>
        <taxon>Micrococcales</taxon>
        <taxon>Intrasporangiaceae</taxon>
        <taxon>Terrabacter</taxon>
    </lineage>
</organism>
<dbReference type="PRINTS" id="PR01217">
    <property type="entry name" value="PRICHEXTENSN"/>
</dbReference>
<feature type="compositionally biased region" description="Pro residues" evidence="1">
    <location>
        <begin position="372"/>
        <end position="387"/>
    </location>
</feature>
<dbReference type="PANTHER" id="PTHR30163">
    <property type="entry name" value="MEMBRANE-BOUND LYTIC MUREIN TRANSGLYCOSYLASE B"/>
    <property type="match status" value="1"/>
</dbReference>
<feature type="region of interest" description="Disordered" evidence="1">
    <location>
        <begin position="305"/>
        <end position="399"/>
    </location>
</feature>
<dbReference type="InterPro" id="IPR023346">
    <property type="entry name" value="Lysozyme-like_dom_sf"/>
</dbReference>
<evidence type="ECO:0000313" key="3">
    <source>
        <dbReference type="EMBL" id="GAA5021465.1"/>
    </source>
</evidence>
<dbReference type="Proteomes" id="UP001500427">
    <property type="component" value="Unassembled WGS sequence"/>
</dbReference>
<evidence type="ECO:0000256" key="2">
    <source>
        <dbReference type="SAM" id="SignalP"/>
    </source>
</evidence>
<proteinExistence type="predicted"/>
<comment type="caution">
    <text evidence="3">The sequence shown here is derived from an EMBL/GenBank/DDBJ whole genome shotgun (WGS) entry which is preliminary data.</text>
</comment>
<evidence type="ECO:0008006" key="5">
    <source>
        <dbReference type="Google" id="ProtNLM"/>
    </source>
</evidence>
<dbReference type="RefSeq" id="WP_345506432.1">
    <property type="nucleotide sequence ID" value="NZ_BAABIW010000009.1"/>
</dbReference>
<keyword evidence="4" id="KW-1185">Reference proteome</keyword>
<feature type="compositionally biased region" description="Low complexity" evidence="1">
    <location>
        <begin position="328"/>
        <end position="357"/>
    </location>
</feature>
<dbReference type="EMBL" id="BAABIW010000009">
    <property type="protein sequence ID" value="GAA5021465.1"/>
    <property type="molecule type" value="Genomic_DNA"/>
</dbReference>
<name>A0ABP9J5P4_9MICO</name>
<sequence>MVRTRSTGGAHRAPRRTFTVVPAGGTARRVAAALPVIALASAGVAFAATRDAAPVGRATSALTVPATAIDGGSPAYPEAGPAPAPMQLPPVYQTFTPDDPRVAVASRTVAPVTALAANAPVRLDANGIPALALAAYRRAAGVLGGADPGCGIDWALLGAVGRVESNHARFGGSTLDARGIARPRIIGIPLDGSRGTARIRDTDGGALDRDRVFDRAVGPMQFIPTSWRLAGRDGDGDGVADPQSLTDAVTGAGVLLCSGGTDLRRPGAAYRAVLRYNHSDAYVRTVLSIADAYRRGVTVVPRSALPAARPAPGTGSATPDGSGFAYAVPTVPTVPRPASSASSPGAQATPSPASTPTSPSPEPSRPTSSPTQPTPRPTDPAPPPRPSTPATGRPVLPLPSVPGVPLPSVTVPVPVPTLPAPVPTVPAAITRLLALPHLPRLPGDPAHLVRVLDPLNAALVCVLDAKVVRCPGGGLLG</sequence>
<gene>
    <name evidence="3" type="ORF">GCM10023258_10860</name>
</gene>
<evidence type="ECO:0000256" key="1">
    <source>
        <dbReference type="SAM" id="MobiDB-lite"/>
    </source>
</evidence>